<evidence type="ECO:0000313" key="4">
    <source>
        <dbReference type="Proteomes" id="UP000541444"/>
    </source>
</evidence>
<feature type="non-terminal residue" evidence="3">
    <location>
        <position position="1"/>
    </location>
</feature>
<dbReference type="GO" id="GO:0043531">
    <property type="term" value="F:ADP binding"/>
    <property type="evidence" value="ECO:0007669"/>
    <property type="project" value="InterPro"/>
</dbReference>
<protein>
    <recommendedName>
        <fullName evidence="2">NB-ARC domain-containing protein</fullName>
    </recommendedName>
</protein>
<accession>A0A7J7L5L6</accession>
<dbReference type="AlphaFoldDB" id="A0A7J7L5L6"/>
<feature type="domain" description="NB-ARC" evidence="2">
    <location>
        <begin position="80"/>
        <end position="192"/>
    </location>
</feature>
<proteinExistence type="inferred from homology"/>
<name>A0A7J7L5L6_9MAGN</name>
<evidence type="ECO:0000259" key="2">
    <source>
        <dbReference type="Pfam" id="PF00931"/>
    </source>
</evidence>
<reference evidence="3 4" key="1">
    <citation type="journal article" date="2020" name="IScience">
        <title>Genome Sequencing of the Endangered Kingdonia uniflora (Circaeasteraceae, Ranunculales) Reveals Potential Mechanisms of Evolutionary Specialization.</title>
        <authorList>
            <person name="Sun Y."/>
            <person name="Deng T."/>
            <person name="Zhang A."/>
            <person name="Moore M.J."/>
            <person name="Landis J.B."/>
            <person name="Lin N."/>
            <person name="Zhang H."/>
            <person name="Zhang X."/>
            <person name="Huang J."/>
            <person name="Zhang X."/>
            <person name="Sun H."/>
            <person name="Wang H."/>
        </authorList>
    </citation>
    <scope>NUCLEOTIDE SEQUENCE [LARGE SCALE GENOMIC DNA]</scope>
    <source>
        <strain evidence="3">TB1705</strain>
        <tissue evidence="3">Leaf</tissue>
    </source>
</reference>
<dbReference type="EMBL" id="JACGCM010002618">
    <property type="protein sequence ID" value="KAF6137926.1"/>
    <property type="molecule type" value="Genomic_DNA"/>
</dbReference>
<evidence type="ECO:0000313" key="3">
    <source>
        <dbReference type="EMBL" id="KAF6137926.1"/>
    </source>
</evidence>
<dbReference type="InterPro" id="IPR032675">
    <property type="entry name" value="LRR_dom_sf"/>
</dbReference>
<dbReference type="InterPro" id="IPR002182">
    <property type="entry name" value="NB-ARC"/>
</dbReference>
<dbReference type="PANTHER" id="PTHR33463:SF203">
    <property type="entry name" value="AAA+ ATPASE DOMAIN-CONTAINING PROTEIN"/>
    <property type="match status" value="1"/>
</dbReference>
<dbReference type="Proteomes" id="UP000541444">
    <property type="component" value="Unassembled WGS sequence"/>
</dbReference>
<keyword evidence="4" id="KW-1185">Reference proteome</keyword>
<sequence length="512" mass="57479">QHWIVKVGEVWDEVAELARKAGEISSFDITARCRLGTESKKKIIIVDKLLNEGRGFCSVSNPASVPSRVVEHFDSFASREPTKNEVIQALMNDKTNLIGVYGMGGVGKTTLMKEIHKQVEEIKLFDKVVLATVSQNLDLKGIQTQIAESLGMKLEEKNISTRAARLSARLKQEERILLILDDIWTRLEQVDVGIILSEAAIVTLARTLRKKDEGFWLDVIPQLKKSMYEGLDLVTASIKLSYDFLKTSRAKLCFLLCCLLPEDYKIAMDELGRCGFFEGMKRLATLDVSHTHISSLLQSLASLTDCFQALCLDGCFQLEDVSLIGNLKTLEILSLQETSISRLPEEVRGLTNLRMLNLTATEGLTCIPPNVISCLSSLEELYMDASFDGWEIEGRGDGCNASLVEVASLTNLTTLHVAIDNIEWLSTDIHPCHWDKLTEFYINSNRIESKYGVYKRQVALKTTSDSYPFADWVKVLVERTCQLNLRGEDSDERNQLSWNVLAVQLFLRALTT</sequence>
<dbReference type="SUPFAM" id="SSF52540">
    <property type="entry name" value="P-loop containing nucleoside triphosphate hydrolases"/>
    <property type="match status" value="1"/>
</dbReference>
<organism evidence="3 4">
    <name type="scientific">Kingdonia uniflora</name>
    <dbReference type="NCBI Taxonomy" id="39325"/>
    <lineage>
        <taxon>Eukaryota</taxon>
        <taxon>Viridiplantae</taxon>
        <taxon>Streptophyta</taxon>
        <taxon>Embryophyta</taxon>
        <taxon>Tracheophyta</taxon>
        <taxon>Spermatophyta</taxon>
        <taxon>Magnoliopsida</taxon>
        <taxon>Ranunculales</taxon>
        <taxon>Circaeasteraceae</taxon>
        <taxon>Kingdonia</taxon>
    </lineage>
</organism>
<dbReference type="OrthoDB" id="1751378at2759"/>
<comment type="caution">
    <text evidence="3">The sequence shown here is derived from an EMBL/GenBank/DDBJ whole genome shotgun (WGS) entry which is preliminary data.</text>
</comment>
<dbReference type="SUPFAM" id="SSF52047">
    <property type="entry name" value="RNI-like"/>
    <property type="match status" value="1"/>
</dbReference>
<dbReference type="Pfam" id="PF00931">
    <property type="entry name" value="NB-ARC"/>
    <property type="match status" value="1"/>
</dbReference>
<dbReference type="PRINTS" id="PR00364">
    <property type="entry name" value="DISEASERSIST"/>
</dbReference>
<dbReference type="PANTHER" id="PTHR33463">
    <property type="entry name" value="NB-ARC DOMAIN-CONTAINING PROTEIN-RELATED"/>
    <property type="match status" value="1"/>
</dbReference>
<comment type="similarity">
    <text evidence="1">Belongs to the disease resistance NB-LRR family.</text>
</comment>
<evidence type="ECO:0000256" key="1">
    <source>
        <dbReference type="ARBA" id="ARBA00008894"/>
    </source>
</evidence>
<dbReference type="InterPro" id="IPR027417">
    <property type="entry name" value="P-loop_NTPase"/>
</dbReference>
<gene>
    <name evidence="3" type="ORF">GIB67_041799</name>
</gene>
<dbReference type="Gene3D" id="3.40.50.300">
    <property type="entry name" value="P-loop containing nucleotide triphosphate hydrolases"/>
    <property type="match status" value="1"/>
</dbReference>
<dbReference type="Gene3D" id="3.80.10.10">
    <property type="entry name" value="Ribonuclease Inhibitor"/>
    <property type="match status" value="1"/>
</dbReference>
<dbReference type="InterPro" id="IPR050905">
    <property type="entry name" value="Plant_NBS-LRR"/>
</dbReference>